<evidence type="ECO:0000313" key="2">
    <source>
        <dbReference type="EMBL" id="TBL78264.1"/>
    </source>
</evidence>
<dbReference type="InterPro" id="IPR001763">
    <property type="entry name" value="Rhodanese-like_dom"/>
</dbReference>
<reference evidence="2 3" key="1">
    <citation type="submission" date="2019-02" db="EMBL/GenBank/DDBJ databases">
        <title>Paenibacillus sp. nov., isolated from surface-sterilized tissue of Thalictrum simplex L.</title>
        <authorList>
            <person name="Tuo L."/>
        </authorList>
    </citation>
    <scope>NUCLEOTIDE SEQUENCE [LARGE SCALE GENOMIC DNA]</scope>
    <source>
        <strain evidence="2 3">N2SHLJ1</strain>
    </source>
</reference>
<protein>
    <submittedName>
        <fullName evidence="2">Rhodanese-like domain-containing protein</fullName>
    </submittedName>
</protein>
<gene>
    <name evidence="2" type="ORF">EYB31_15455</name>
</gene>
<dbReference type="PANTHER" id="PTHR43031">
    <property type="entry name" value="FAD-DEPENDENT OXIDOREDUCTASE"/>
    <property type="match status" value="1"/>
</dbReference>
<accession>A0A4Q9DT42</accession>
<dbReference type="Gene3D" id="3.40.250.10">
    <property type="entry name" value="Rhodanese-like domain"/>
    <property type="match status" value="1"/>
</dbReference>
<dbReference type="RefSeq" id="WP_131014247.1">
    <property type="nucleotide sequence ID" value="NZ_SIRE01000010.1"/>
</dbReference>
<dbReference type="EMBL" id="SIRE01000010">
    <property type="protein sequence ID" value="TBL78264.1"/>
    <property type="molecule type" value="Genomic_DNA"/>
</dbReference>
<organism evidence="2 3">
    <name type="scientific">Paenibacillus thalictri</name>
    <dbReference type="NCBI Taxonomy" id="2527873"/>
    <lineage>
        <taxon>Bacteria</taxon>
        <taxon>Bacillati</taxon>
        <taxon>Bacillota</taxon>
        <taxon>Bacilli</taxon>
        <taxon>Bacillales</taxon>
        <taxon>Paenibacillaceae</taxon>
        <taxon>Paenibacillus</taxon>
    </lineage>
</organism>
<evidence type="ECO:0000313" key="3">
    <source>
        <dbReference type="Proteomes" id="UP000293142"/>
    </source>
</evidence>
<dbReference type="PROSITE" id="PS50206">
    <property type="entry name" value="RHODANESE_3"/>
    <property type="match status" value="1"/>
</dbReference>
<dbReference type="Proteomes" id="UP000293142">
    <property type="component" value="Unassembled WGS sequence"/>
</dbReference>
<feature type="domain" description="Rhodanese" evidence="1">
    <location>
        <begin position="15"/>
        <end position="96"/>
    </location>
</feature>
<dbReference type="CDD" id="cd00158">
    <property type="entry name" value="RHOD"/>
    <property type="match status" value="1"/>
</dbReference>
<dbReference type="Pfam" id="PF00581">
    <property type="entry name" value="Rhodanese"/>
    <property type="match status" value="1"/>
</dbReference>
<dbReference type="InterPro" id="IPR036873">
    <property type="entry name" value="Rhodanese-like_dom_sf"/>
</dbReference>
<sequence>MKSINASQLQSRLEKNDVPVIIDVREPEEVAQGMIAGAIHIPLGEIPARLHEIPQDRETVMVCRGGNRSKRAIEFLEEQGYTKLVNLEGGMMAWDQQ</sequence>
<dbReference type="OrthoDB" id="9800872at2"/>
<proteinExistence type="predicted"/>
<dbReference type="SMART" id="SM00450">
    <property type="entry name" value="RHOD"/>
    <property type="match status" value="1"/>
</dbReference>
<comment type="caution">
    <text evidence="2">The sequence shown here is derived from an EMBL/GenBank/DDBJ whole genome shotgun (WGS) entry which is preliminary data.</text>
</comment>
<keyword evidence="3" id="KW-1185">Reference proteome</keyword>
<evidence type="ECO:0000259" key="1">
    <source>
        <dbReference type="PROSITE" id="PS50206"/>
    </source>
</evidence>
<name>A0A4Q9DT42_9BACL</name>
<dbReference type="AlphaFoldDB" id="A0A4Q9DT42"/>
<dbReference type="InterPro" id="IPR050229">
    <property type="entry name" value="GlpE_sulfurtransferase"/>
</dbReference>
<dbReference type="SUPFAM" id="SSF52821">
    <property type="entry name" value="Rhodanese/Cell cycle control phosphatase"/>
    <property type="match status" value="1"/>
</dbReference>
<dbReference type="PANTHER" id="PTHR43031:SF17">
    <property type="entry name" value="SULFURTRANSFERASE YTWF-RELATED"/>
    <property type="match status" value="1"/>
</dbReference>